<dbReference type="GO" id="GO:0004493">
    <property type="term" value="F:methylmalonyl-CoA epimerase activity"/>
    <property type="evidence" value="ECO:0007669"/>
    <property type="project" value="TreeGrafter"/>
</dbReference>
<dbReference type="GO" id="GO:0046872">
    <property type="term" value="F:metal ion binding"/>
    <property type="evidence" value="ECO:0007669"/>
    <property type="project" value="UniProtKB-KW"/>
</dbReference>
<sequence>MYKLDHVAYAVPALASYIPWFEEIFRVRASKIEVLREHNVNIVFLEAGLFKIELIEPLPGNQSLNLFLKEKGPGFHHVAFSVRKLHEVYLSLRQAGCRFTSDTLLKGSCNRNVIFIHPHVAQGLLIELCEES</sequence>
<keyword evidence="5" id="KW-1185">Reference proteome</keyword>
<gene>
    <name evidence="4" type="ORF">SAMN05421737_105190</name>
</gene>
<dbReference type="Gene3D" id="3.10.180.10">
    <property type="entry name" value="2,3-Dihydroxybiphenyl 1,2-Dioxygenase, domain 1"/>
    <property type="match status" value="1"/>
</dbReference>
<dbReference type="InterPro" id="IPR029068">
    <property type="entry name" value="Glyas_Bleomycin-R_OHBP_Dase"/>
</dbReference>
<protein>
    <submittedName>
        <fullName evidence="4">Methylmalonyl-CoA epimerase</fullName>
    </submittedName>
</protein>
<dbReference type="PANTHER" id="PTHR43048">
    <property type="entry name" value="METHYLMALONYL-COA EPIMERASE"/>
    <property type="match status" value="1"/>
</dbReference>
<organism evidence="4 5">
    <name type="scientific">Shouchella lonarensis</name>
    <dbReference type="NCBI Taxonomy" id="1464122"/>
    <lineage>
        <taxon>Bacteria</taxon>
        <taxon>Bacillati</taxon>
        <taxon>Bacillota</taxon>
        <taxon>Bacilli</taxon>
        <taxon>Bacillales</taxon>
        <taxon>Bacillaceae</taxon>
        <taxon>Shouchella</taxon>
    </lineage>
</organism>
<dbReference type="Pfam" id="PF13669">
    <property type="entry name" value="Glyoxalase_4"/>
    <property type="match status" value="1"/>
</dbReference>
<proteinExistence type="inferred from homology"/>
<dbReference type="PANTHER" id="PTHR43048:SF3">
    <property type="entry name" value="METHYLMALONYL-COA EPIMERASE, MITOCHONDRIAL"/>
    <property type="match status" value="1"/>
</dbReference>
<feature type="domain" description="VOC" evidence="3">
    <location>
        <begin position="3"/>
        <end position="131"/>
    </location>
</feature>
<comment type="similarity">
    <text evidence="1">Belongs to the methylmalonyl-CoA epimerase family.</text>
</comment>
<dbReference type="AlphaFoldDB" id="A0A1G6IX03"/>
<dbReference type="InterPro" id="IPR051785">
    <property type="entry name" value="MMCE/EMCE_epimerase"/>
</dbReference>
<evidence type="ECO:0000313" key="5">
    <source>
        <dbReference type="Proteomes" id="UP000242662"/>
    </source>
</evidence>
<dbReference type="PROSITE" id="PS51819">
    <property type="entry name" value="VOC"/>
    <property type="match status" value="1"/>
</dbReference>
<keyword evidence="2" id="KW-0479">Metal-binding</keyword>
<evidence type="ECO:0000259" key="3">
    <source>
        <dbReference type="PROSITE" id="PS51819"/>
    </source>
</evidence>
<dbReference type="InterPro" id="IPR037523">
    <property type="entry name" value="VOC_core"/>
</dbReference>
<evidence type="ECO:0000313" key="4">
    <source>
        <dbReference type="EMBL" id="SDC10994.1"/>
    </source>
</evidence>
<dbReference type="Proteomes" id="UP000242662">
    <property type="component" value="Unassembled WGS sequence"/>
</dbReference>
<dbReference type="STRING" id="1464122.SAMN05421737_105190"/>
<dbReference type="CDD" id="cd07249">
    <property type="entry name" value="MMCE"/>
    <property type="match status" value="1"/>
</dbReference>
<name>A0A1G6IX03_9BACI</name>
<dbReference type="RefSeq" id="WP_090775539.1">
    <property type="nucleotide sequence ID" value="NZ_FMYM01000005.1"/>
</dbReference>
<accession>A0A1G6IX03</accession>
<dbReference type="EMBL" id="FMYM01000005">
    <property type="protein sequence ID" value="SDC10994.1"/>
    <property type="molecule type" value="Genomic_DNA"/>
</dbReference>
<reference evidence="5" key="1">
    <citation type="submission" date="2016-09" db="EMBL/GenBank/DDBJ databases">
        <authorList>
            <person name="Varghese N."/>
            <person name="Submissions S."/>
        </authorList>
    </citation>
    <scope>NUCLEOTIDE SEQUENCE [LARGE SCALE GENOMIC DNA]</scope>
    <source>
        <strain evidence="5">25nlg</strain>
    </source>
</reference>
<evidence type="ECO:0000256" key="1">
    <source>
        <dbReference type="ARBA" id="ARBA00009308"/>
    </source>
</evidence>
<dbReference type="OrthoDB" id="9788468at2"/>
<dbReference type="GO" id="GO:0046491">
    <property type="term" value="P:L-methylmalonyl-CoA metabolic process"/>
    <property type="evidence" value="ECO:0007669"/>
    <property type="project" value="TreeGrafter"/>
</dbReference>
<evidence type="ECO:0000256" key="2">
    <source>
        <dbReference type="ARBA" id="ARBA00022723"/>
    </source>
</evidence>
<dbReference type="InterPro" id="IPR017515">
    <property type="entry name" value="MeMalonyl-CoA_epimerase"/>
</dbReference>
<dbReference type="SUPFAM" id="SSF54593">
    <property type="entry name" value="Glyoxalase/Bleomycin resistance protein/Dihydroxybiphenyl dioxygenase"/>
    <property type="match status" value="1"/>
</dbReference>